<sequence length="327" mass="36520">MTKSNNVSSGRRSANKKKRSPLFDRPQNRYEPTDTSSMTRDELSAWRKDQRKKRNRESAARSRIVHRQKVQELEQEVVEYRIRYEQMEERMSQMQERIDTLTRSLSGRAFASSIESNPSSSVRVTVSPPPSPSCPPLPSIASPDHDAGVFPPLLSDPPTLVETQNNPDPPVKTGALSKPGESGFKRFPMNGSLERSEKEATDWNESSGSSEEEDSSDLLHEFASSDSASSDSSYSDEDCLDDDVLDALMELDHDDNFDAIIYIQRLDTPSMDSSSSADEWLRYGAHHTIASPPAQALPSRSEHMDRWVLATLTRGDGLCPIRCGGVR</sequence>
<dbReference type="SMART" id="SM00338">
    <property type="entry name" value="BRLZ"/>
    <property type="match status" value="1"/>
</dbReference>
<dbReference type="PROSITE" id="PS50217">
    <property type="entry name" value="BZIP"/>
    <property type="match status" value="1"/>
</dbReference>
<evidence type="ECO:0000256" key="1">
    <source>
        <dbReference type="SAM" id="MobiDB-lite"/>
    </source>
</evidence>
<dbReference type="InterPro" id="IPR046347">
    <property type="entry name" value="bZIP_sf"/>
</dbReference>
<dbReference type="Gene3D" id="1.20.5.170">
    <property type="match status" value="1"/>
</dbReference>
<feature type="region of interest" description="Disordered" evidence="1">
    <location>
        <begin position="1"/>
        <end position="66"/>
    </location>
</feature>
<dbReference type="OrthoDB" id="48969at2759"/>
<accession>K0TFF9</accession>
<feature type="compositionally biased region" description="Basic and acidic residues" evidence="1">
    <location>
        <begin position="39"/>
        <end position="48"/>
    </location>
</feature>
<evidence type="ECO:0000313" key="4">
    <source>
        <dbReference type="Proteomes" id="UP000266841"/>
    </source>
</evidence>
<feature type="compositionally biased region" description="Pro residues" evidence="1">
    <location>
        <begin position="127"/>
        <end position="138"/>
    </location>
</feature>
<dbReference type="Proteomes" id="UP000266841">
    <property type="component" value="Unassembled WGS sequence"/>
</dbReference>
<keyword evidence="4" id="KW-1185">Reference proteome</keyword>
<feature type="compositionally biased region" description="Low complexity" evidence="1">
    <location>
        <begin position="224"/>
        <end position="233"/>
    </location>
</feature>
<dbReference type="AlphaFoldDB" id="K0TFF9"/>
<feature type="region of interest" description="Disordered" evidence="1">
    <location>
        <begin position="109"/>
        <end position="237"/>
    </location>
</feature>
<organism evidence="3 4">
    <name type="scientific">Thalassiosira oceanica</name>
    <name type="common">Marine diatom</name>
    <dbReference type="NCBI Taxonomy" id="159749"/>
    <lineage>
        <taxon>Eukaryota</taxon>
        <taxon>Sar</taxon>
        <taxon>Stramenopiles</taxon>
        <taxon>Ochrophyta</taxon>
        <taxon>Bacillariophyta</taxon>
        <taxon>Coscinodiscophyceae</taxon>
        <taxon>Thalassiosirophycidae</taxon>
        <taxon>Thalassiosirales</taxon>
        <taxon>Thalassiosiraceae</taxon>
        <taxon>Thalassiosira</taxon>
    </lineage>
</organism>
<dbReference type="GO" id="GO:0003700">
    <property type="term" value="F:DNA-binding transcription factor activity"/>
    <property type="evidence" value="ECO:0007669"/>
    <property type="project" value="InterPro"/>
</dbReference>
<dbReference type="SUPFAM" id="SSF57959">
    <property type="entry name" value="Leucine zipper domain"/>
    <property type="match status" value="1"/>
</dbReference>
<evidence type="ECO:0000313" key="3">
    <source>
        <dbReference type="EMBL" id="EJK72301.1"/>
    </source>
</evidence>
<dbReference type="CDD" id="cd14686">
    <property type="entry name" value="bZIP"/>
    <property type="match status" value="1"/>
</dbReference>
<proteinExistence type="predicted"/>
<name>K0TFF9_THAOC</name>
<reference evidence="3 4" key="1">
    <citation type="journal article" date="2012" name="Genome Biol.">
        <title>Genome and low-iron response of an oceanic diatom adapted to chronic iron limitation.</title>
        <authorList>
            <person name="Lommer M."/>
            <person name="Specht M."/>
            <person name="Roy A.S."/>
            <person name="Kraemer L."/>
            <person name="Andreson R."/>
            <person name="Gutowska M.A."/>
            <person name="Wolf J."/>
            <person name="Bergner S.V."/>
            <person name="Schilhabel M.B."/>
            <person name="Klostermeier U.C."/>
            <person name="Beiko R.G."/>
            <person name="Rosenstiel P."/>
            <person name="Hippler M."/>
            <person name="Laroche J."/>
        </authorList>
    </citation>
    <scope>NUCLEOTIDE SEQUENCE [LARGE SCALE GENOMIC DNA]</scope>
    <source>
        <strain evidence="3 4">CCMP1005</strain>
    </source>
</reference>
<feature type="compositionally biased region" description="Low complexity" evidence="1">
    <location>
        <begin position="116"/>
        <end position="126"/>
    </location>
</feature>
<dbReference type="InterPro" id="IPR004827">
    <property type="entry name" value="bZIP"/>
</dbReference>
<comment type="caution">
    <text evidence="3">The sequence shown here is derived from an EMBL/GenBank/DDBJ whole genome shotgun (WGS) entry which is preliminary data.</text>
</comment>
<evidence type="ECO:0000259" key="2">
    <source>
        <dbReference type="PROSITE" id="PS50217"/>
    </source>
</evidence>
<feature type="domain" description="BZIP" evidence="2">
    <location>
        <begin position="47"/>
        <end position="108"/>
    </location>
</feature>
<protein>
    <recommendedName>
        <fullName evidence="2">BZIP domain-containing protein</fullName>
    </recommendedName>
</protein>
<gene>
    <name evidence="3" type="ORF">THAOC_06177</name>
</gene>
<dbReference type="EMBL" id="AGNL01006054">
    <property type="protein sequence ID" value="EJK72301.1"/>
    <property type="molecule type" value="Genomic_DNA"/>
</dbReference>
<feature type="compositionally biased region" description="Polar residues" evidence="1">
    <location>
        <begin position="1"/>
        <end position="12"/>
    </location>
</feature>